<dbReference type="CDD" id="cd09272">
    <property type="entry name" value="RNase_HI_RT_Ty1"/>
    <property type="match status" value="1"/>
</dbReference>
<dbReference type="GO" id="GO:0009755">
    <property type="term" value="P:hormone-mediated signaling pathway"/>
    <property type="evidence" value="ECO:0007669"/>
    <property type="project" value="TreeGrafter"/>
</dbReference>
<dbReference type="Pfam" id="PF25597">
    <property type="entry name" value="SH3_retrovirus"/>
    <property type="match status" value="1"/>
</dbReference>
<accession>A0A803MVY2</accession>
<protein>
    <recommendedName>
        <fullName evidence="3">LOB domain-containing protein</fullName>
    </recommendedName>
</protein>
<dbReference type="PANTHER" id="PTHR31529">
    <property type="entry name" value="LOB DOMAIN CONTAINING PROTEIN"/>
    <property type="match status" value="1"/>
</dbReference>
<dbReference type="EnsemblPlants" id="AUR62036059-RA">
    <property type="protein sequence ID" value="AUR62036059-RA:cds"/>
    <property type="gene ID" value="AUR62036059"/>
</dbReference>
<dbReference type="AlphaFoldDB" id="A0A803MVY2"/>
<reference evidence="4" key="1">
    <citation type="journal article" date="2017" name="Nature">
        <title>The genome of Chenopodium quinoa.</title>
        <authorList>
            <person name="Jarvis D.E."/>
            <person name="Ho Y.S."/>
            <person name="Lightfoot D.J."/>
            <person name="Schmoeckel S.M."/>
            <person name="Li B."/>
            <person name="Borm T.J.A."/>
            <person name="Ohyanagi H."/>
            <person name="Mineta K."/>
            <person name="Michell C.T."/>
            <person name="Saber N."/>
            <person name="Kharbatia N.M."/>
            <person name="Rupper R.R."/>
            <person name="Sharp A.R."/>
            <person name="Dally N."/>
            <person name="Boughton B.A."/>
            <person name="Woo Y.H."/>
            <person name="Gao G."/>
            <person name="Schijlen E.G.W.M."/>
            <person name="Guo X."/>
            <person name="Momin A.A."/>
            <person name="Negrao S."/>
            <person name="Al-Babili S."/>
            <person name="Gehring C."/>
            <person name="Roessner U."/>
            <person name="Jung C."/>
            <person name="Murphy K."/>
            <person name="Arold S.T."/>
            <person name="Gojobori T."/>
            <person name="van der Linden C.G."/>
            <person name="van Loo E.N."/>
            <person name="Jellen E.N."/>
            <person name="Maughan P.J."/>
            <person name="Tester M."/>
        </authorList>
    </citation>
    <scope>NUCLEOTIDE SEQUENCE [LARGE SCALE GENOMIC DNA]</scope>
    <source>
        <strain evidence="4">cv. PI 614886</strain>
    </source>
</reference>
<evidence type="ECO:0000256" key="1">
    <source>
        <dbReference type="ARBA" id="ARBA00005474"/>
    </source>
</evidence>
<proteinExistence type="inferred from homology"/>
<name>A0A803MVY2_CHEQI</name>
<dbReference type="GO" id="GO:0005634">
    <property type="term" value="C:nucleus"/>
    <property type="evidence" value="ECO:0007669"/>
    <property type="project" value="TreeGrafter"/>
</dbReference>
<dbReference type="Proteomes" id="UP000596660">
    <property type="component" value="Unplaced"/>
</dbReference>
<evidence type="ECO:0000259" key="3">
    <source>
        <dbReference type="PROSITE" id="PS50891"/>
    </source>
</evidence>
<dbReference type="Gramene" id="AUR62036059-RA">
    <property type="protein sequence ID" value="AUR62036059-RA:cds"/>
    <property type="gene ID" value="AUR62036059"/>
</dbReference>
<evidence type="ECO:0000313" key="5">
    <source>
        <dbReference type="Proteomes" id="UP000596660"/>
    </source>
</evidence>
<evidence type="ECO:0000313" key="4">
    <source>
        <dbReference type="EnsemblPlants" id="AUR62036059-RA:cds"/>
    </source>
</evidence>
<sequence length="410" mass="46697">MRLYAGLPKCFWADAVSTAAYLINRGPSVPLEFKIPEEEWSGKEVSYTHLKTFGCVAYLQSEKRDKLDPKAIKCYFIGYGCEKYGYRLWDPKNRKIVRHCDITFDESSLYKDNFGGKSVEKESIEDEREFVELDGKVRSDKEVEQVEVEVQIQQPSPQHGAHVPVDSDSSDSDDDDHLETDERVVMGEPVVVHGEPSTPPTGFLEEMGMKQDVCALYSDSQSAVQLAKNPMFHYRTKHIKRRYHYTRSLVKDGTMCLRKIAGSKNPADMLTKAVSSDKLRLFFAPYFCHEQGATHFSAIHKVFGASNVSKLLAHLPASDHSEAAITISYEAQARLQDPIYGCVSHIYALQQQCHKTHNTRIHYSRSKFFRLQIFDGSGPDRPVFSDRSLDKEKTNHKENLITVNKDDSRL</sequence>
<comment type="similarity">
    <text evidence="1">Belongs to the LOB domain-containing protein family.</text>
</comment>
<reference evidence="4" key="2">
    <citation type="submission" date="2021-03" db="UniProtKB">
        <authorList>
            <consortium name="EnsemblPlants"/>
        </authorList>
    </citation>
    <scope>IDENTIFICATION</scope>
</reference>
<dbReference type="InterPro" id="IPR057670">
    <property type="entry name" value="SH3_retrovirus"/>
</dbReference>
<feature type="region of interest" description="Disordered" evidence="2">
    <location>
        <begin position="384"/>
        <end position="410"/>
    </location>
</feature>
<dbReference type="PANTHER" id="PTHR31529:SF26">
    <property type="entry name" value="LOB DOMAIN-CONTAINING PROTEIN CRL1"/>
    <property type="match status" value="1"/>
</dbReference>
<dbReference type="Pfam" id="PF03195">
    <property type="entry name" value="LOB"/>
    <property type="match status" value="1"/>
</dbReference>
<feature type="region of interest" description="Disordered" evidence="2">
    <location>
        <begin position="150"/>
        <end position="178"/>
    </location>
</feature>
<evidence type="ECO:0000256" key="2">
    <source>
        <dbReference type="SAM" id="MobiDB-lite"/>
    </source>
</evidence>
<organism evidence="4 5">
    <name type="scientific">Chenopodium quinoa</name>
    <name type="common">Quinoa</name>
    <dbReference type="NCBI Taxonomy" id="63459"/>
    <lineage>
        <taxon>Eukaryota</taxon>
        <taxon>Viridiplantae</taxon>
        <taxon>Streptophyta</taxon>
        <taxon>Embryophyta</taxon>
        <taxon>Tracheophyta</taxon>
        <taxon>Spermatophyta</taxon>
        <taxon>Magnoliopsida</taxon>
        <taxon>eudicotyledons</taxon>
        <taxon>Gunneridae</taxon>
        <taxon>Pentapetalae</taxon>
        <taxon>Caryophyllales</taxon>
        <taxon>Chenopodiaceae</taxon>
        <taxon>Chenopodioideae</taxon>
        <taxon>Atripliceae</taxon>
        <taxon>Chenopodium</taxon>
    </lineage>
</organism>
<feature type="domain" description="LOB" evidence="3">
    <location>
        <begin position="265"/>
        <end position="368"/>
    </location>
</feature>
<dbReference type="GO" id="GO:0045893">
    <property type="term" value="P:positive regulation of DNA-templated transcription"/>
    <property type="evidence" value="ECO:0007669"/>
    <property type="project" value="TreeGrafter"/>
</dbReference>
<dbReference type="PROSITE" id="PS50891">
    <property type="entry name" value="LOB"/>
    <property type="match status" value="1"/>
</dbReference>
<keyword evidence="5" id="KW-1185">Reference proteome</keyword>
<feature type="compositionally biased region" description="Acidic residues" evidence="2">
    <location>
        <begin position="168"/>
        <end position="178"/>
    </location>
</feature>
<dbReference type="InterPro" id="IPR004883">
    <property type="entry name" value="LOB"/>
</dbReference>